<accession>A0A2P4Q2D4</accession>
<reference evidence="1 2" key="2">
    <citation type="journal article" date="2018" name="New Phytol.">
        <title>High intraspecific genome diversity in the model arbuscular mycorrhizal symbiont Rhizophagus irregularis.</title>
        <authorList>
            <person name="Chen E.C.H."/>
            <person name="Morin E."/>
            <person name="Beaudet D."/>
            <person name="Noel J."/>
            <person name="Yildirir G."/>
            <person name="Ndikumana S."/>
            <person name="Charron P."/>
            <person name="St-Onge C."/>
            <person name="Giorgi J."/>
            <person name="Kruger M."/>
            <person name="Marton T."/>
            <person name="Ropars J."/>
            <person name="Grigoriev I.V."/>
            <person name="Hainaut M."/>
            <person name="Henrissat B."/>
            <person name="Roux C."/>
            <person name="Martin F."/>
            <person name="Corradi N."/>
        </authorList>
    </citation>
    <scope>NUCLEOTIDE SEQUENCE [LARGE SCALE GENOMIC DNA]</scope>
    <source>
        <strain evidence="1 2">DAOM 197198</strain>
    </source>
</reference>
<reference evidence="1 2" key="1">
    <citation type="journal article" date="2013" name="Proc. Natl. Acad. Sci. U.S.A.">
        <title>Genome of an arbuscular mycorrhizal fungus provides insight into the oldest plant symbiosis.</title>
        <authorList>
            <person name="Tisserant E."/>
            <person name="Malbreil M."/>
            <person name="Kuo A."/>
            <person name="Kohler A."/>
            <person name="Symeonidi A."/>
            <person name="Balestrini R."/>
            <person name="Charron P."/>
            <person name="Duensing N."/>
            <person name="Frei Dit Frey N."/>
            <person name="Gianinazzi-Pearson V."/>
            <person name="Gilbert L.B."/>
            <person name="Handa Y."/>
            <person name="Herr J.R."/>
            <person name="Hijri M."/>
            <person name="Koul R."/>
            <person name="Kawaguchi M."/>
            <person name="Krajinski F."/>
            <person name="Lammers P.J."/>
            <person name="Masclaux F.G."/>
            <person name="Murat C."/>
            <person name="Morin E."/>
            <person name="Ndikumana S."/>
            <person name="Pagni M."/>
            <person name="Petitpierre D."/>
            <person name="Requena N."/>
            <person name="Rosikiewicz P."/>
            <person name="Riley R."/>
            <person name="Saito K."/>
            <person name="San Clemente H."/>
            <person name="Shapiro H."/>
            <person name="van Tuinen D."/>
            <person name="Becard G."/>
            <person name="Bonfante P."/>
            <person name="Paszkowski U."/>
            <person name="Shachar-Hill Y.Y."/>
            <person name="Tuskan G.A."/>
            <person name="Young P.W."/>
            <person name="Sanders I.R."/>
            <person name="Henrissat B."/>
            <person name="Rensing S.A."/>
            <person name="Grigoriev I.V."/>
            <person name="Corradi N."/>
            <person name="Roux C."/>
            <person name="Martin F."/>
        </authorList>
    </citation>
    <scope>NUCLEOTIDE SEQUENCE [LARGE SCALE GENOMIC DNA]</scope>
    <source>
        <strain evidence="1 2">DAOM 197198</strain>
    </source>
</reference>
<comment type="caution">
    <text evidence="1">The sequence shown here is derived from an EMBL/GenBank/DDBJ whole genome shotgun (WGS) entry which is preliminary data.</text>
</comment>
<keyword evidence="2" id="KW-1185">Reference proteome</keyword>
<evidence type="ECO:0000313" key="1">
    <source>
        <dbReference type="EMBL" id="POG71788.1"/>
    </source>
</evidence>
<name>A0A2P4Q2D4_RHIID</name>
<feature type="non-terminal residue" evidence="1">
    <location>
        <position position="66"/>
    </location>
</feature>
<dbReference type="EMBL" id="AUPC02000104">
    <property type="protein sequence ID" value="POG71788.1"/>
    <property type="molecule type" value="Genomic_DNA"/>
</dbReference>
<proteinExistence type="predicted"/>
<sequence length="66" mass="7648">RYIRVDLKLLRPIPKLQKKLKCNILVSFDSITVIDLGKKEFAAGLSFVAIFRVRSLDDILFKHFSL</sequence>
<dbReference type="AlphaFoldDB" id="A0A2P4Q2D4"/>
<evidence type="ECO:0000313" key="2">
    <source>
        <dbReference type="Proteomes" id="UP000018888"/>
    </source>
</evidence>
<protein>
    <submittedName>
        <fullName evidence="1">Uncharacterized protein</fullName>
    </submittedName>
</protein>
<organism evidence="1 2">
    <name type="scientific">Rhizophagus irregularis (strain DAOM 181602 / DAOM 197198 / MUCL 43194)</name>
    <name type="common">Arbuscular mycorrhizal fungus</name>
    <name type="synonym">Glomus intraradices</name>
    <dbReference type="NCBI Taxonomy" id="747089"/>
    <lineage>
        <taxon>Eukaryota</taxon>
        <taxon>Fungi</taxon>
        <taxon>Fungi incertae sedis</taxon>
        <taxon>Mucoromycota</taxon>
        <taxon>Glomeromycotina</taxon>
        <taxon>Glomeromycetes</taxon>
        <taxon>Glomerales</taxon>
        <taxon>Glomeraceae</taxon>
        <taxon>Rhizophagus</taxon>
    </lineage>
</organism>
<feature type="non-terminal residue" evidence="1">
    <location>
        <position position="1"/>
    </location>
</feature>
<gene>
    <name evidence="1" type="ORF">GLOIN_2v1602684</name>
</gene>
<dbReference type="Proteomes" id="UP000018888">
    <property type="component" value="Unassembled WGS sequence"/>
</dbReference>